<dbReference type="AlphaFoldDB" id="A0A3P3Y315"/>
<dbReference type="Proteomes" id="UP000290189">
    <property type="component" value="Unassembled WGS sequence"/>
</dbReference>
<evidence type="ECO:0000313" key="1">
    <source>
        <dbReference type="EMBL" id="SPQ94566.1"/>
    </source>
</evidence>
<dbReference type="EMBL" id="OVEO01000003">
    <property type="protein sequence ID" value="SPQ94566.1"/>
    <property type="molecule type" value="Genomic_DNA"/>
</dbReference>
<geneLocation type="mitochondrion" evidence="1"/>
<organism evidence="1 2">
    <name type="scientific">Plasmodiophora brassicae</name>
    <name type="common">Clubroot disease agent</name>
    <dbReference type="NCBI Taxonomy" id="37360"/>
    <lineage>
        <taxon>Eukaryota</taxon>
        <taxon>Sar</taxon>
        <taxon>Rhizaria</taxon>
        <taxon>Endomyxa</taxon>
        <taxon>Phytomyxea</taxon>
        <taxon>Plasmodiophorida</taxon>
        <taxon>Plasmodiophoridae</taxon>
        <taxon>Plasmodiophora</taxon>
    </lineage>
</organism>
<protein>
    <submittedName>
        <fullName evidence="1">Uncharacterized protein</fullName>
    </submittedName>
</protein>
<evidence type="ECO:0000313" key="2">
    <source>
        <dbReference type="Proteomes" id="UP000290189"/>
    </source>
</evidence>
<sequence>MLRSISGDRPKTLNWQRLCFVCMLNAHELWRLQQLQSRIADVSSFDKWKHLLNDEAEAADNPVPLLQPPKRNRRLFFLTEDGRALRFRQGIRCPALWQ</sequence>
<name>A0A3P3Y315_PLABS</name>
<accession>A0A3P3Y315</accession>
<keyword evidence="1" id="KW-0496">Mitochondrion</keyword>
<reference evidence="1 2" key="1">
    <citation type="submission" date="2018-03" db="EMBL/GenBank/DDBJ databases">
        <authorList>
            <person name="Fogelqvist J."/>
        </authorList>
    </citation>
    <scope>NUCLEOTIDE SEQUENCE [LARGE SCALE GENOMIC DNA]</scope>
</reference>
<proteinExistence type="predicted"/>
<gene>
    <name evidence="1" type="ORF">PLBR_LOCUS1781</name>
</gene>